<dbReference type="Gene3D" id="3.40.50.300">
    <property type="entry name" value="P-loop containing nucleotide triphosphate hydrolases"/>
    <property type="match status" value="1"/>
</dbReference>
<dbReference type="InterPro" id="IPR025669">
    <property type="entry name" value="AAA_dom"/>
</dbReference>
<name>A0A0S7BH06_9CHLR</name>
<accession>A0A0S7BH06</accession>
<dbReference type="SUPFAM" id="SSF52540">
    <property type="entry name" value="P-loop containing nucleoside triphosphate hydrolases"/>
    <property type="match status" value="1"/>
</dbReference>
<dbReference type="CDD" id="cd02042">
    <property type="entry name" value="ParAB_family"/>
    <property type="match status" value="1"/>
</dbReference>
<sequence length="260" mass="28717">MAVIISIANEKGGVAKTTTALSLGAALVETGLKVLLIDLDAQANLTLALGIEPGKVQRSAGNILLESAQPSRISRETGIPGLDIIPANNEMTYTERYLPSRPGYEMVLRKALQDPELDYDYILIDCPPFLGAVTLDALTASNLLIMPTQAEFFSVYALRNMMTLIRRVRAQTNPHLTYRLLITLFDRRNRVHRTLAEQLHTTFSGGLLETVIETDTKLRESPIAGLPIIYHSPKTRSAIQYRALAQEIIEYVKETSAEPA</sequence>
<comment type="similarity">
    <text evidence="1">Belongs to the ParA family.</text>
</comment>
<dbReference type="STRING" id="360412.LARV_02688"/>
<feature type="domain" description="AAA" evidence="2">
    <location>
        <begin position="4"/>
        <end position="177"/>
    </location>
</feature>
<dbReference type="Pfam" id="PF13614">
    <property type="entry name" value="AAA_31"/>
    <property type="match status" value="1"/>
</dbReference>
<gene>
    <name evidence="3" type="ORF">LARV_02688</name>
</gene>
<dbReference type="PANTHER" id="PTHR13696">
    <property type="entry name" value="P-LOOP CONTAINING NUCLEOSIDE TRIPHOSPHATE HYDROLASE"/>
    <property type="match status" value="1"/>
</dbReference>
<dbReference type="FunFam" id="3.40.50.300:FF:000285">
    <property type="entry name" value="Sporulation initiation inhibitor Soj"/>
    <property type="match status" value="1"/>
</dbReference>
<evidence type="ECO:0000256" key="1">
    <source>
        <dbReference type="ARBA" id="ARBA00006976"/>
    </source>
</evidence>
<keyword evidence="4" id="KW-1185">Reference proteome</keyword>
<dbReference type="Proteomes" id="UP000055060">
    <property type="component" value="Unassembled WGS sequence"/>
</dbReference>
<organism evidence="3">
    <name type="scientific">Longilinea arvoryzae</name>
    <dbReference type="NCBI Taxonomy" id="360412"/>
    <lineage>
        <taxon>Bacteria</taxon>
        <taxon>Bacillati</taxon>
        <taxon>Chloroflexota</taxon>
        <taxon>Anaerolineae</taxon>
        <taxon>Anaerolineales</taxon>
        <taxon>Anaerolineaceae</taxon>
        <taxon>Longilinea</taxon>
    </lineage>
</organism>
<dbReference type="EMBL" id="DF967972">
    <property type="protein sequence ID" value="GAP14909.1"/>
    <property type="molecule type" value="Genomic_DNA"/>
</dbReference>
<reference evidence="3" key="1">
    <citation type="submission" date="2015-07" db="EMBL/GenBank/DDBJ databases">
        <title>Draft Genome Sequences of Anaerolinea thermolimosa IMO-1, Bellilinea caldifistulae GOMI-1, Leptolinea tardivitalis YMTK-2, Levilinea saccharolytica KIBI-1,Longilinea arvoryzae KOME-1, Previously Described as Members of the Anaerolineaceae (Chloroflexi).</title>
        <authorList>
            <person name="Sekiguchi Y."/>
            <person name="Ohashi A."/>
            <person name="Matsuura N."/>
            <person name="Tourlousse M.D."/>
        </authorList>
    </citation>
    <scope>NUCLEOTIDE SEQUENCE [LARGE SCALE GENOMIC DNA]</scope>
    <source>
        <strain evidence="3">KOME-1</strain>
    </source>
</reference>
<proteinExistence type="inferred from homology"/>
<protein>
    <submittedName>
        <fullName evidence="3">ATPases</fullName>
    </submittedName>
</protein>
<dbReference type="PANTHER" id="PTHR13696:SF99">
    <property type="entry name" value="COBYRINIC ACID AC-DIAMIDE SYNTHASE"/>
    <property type="match status" value="1"/>
</dbReference>
<dbReference type="AlphaFoldDB" id="A0A0S7BH06"/>
<dbReference type="PIRSF" id="PIRSF009320">
    <property type="entry name" value="Nuc_binding_HP_1000"/>
    <property type="match status" value="1"/>
</dbReference>
<dbReference type="InterPro" id="IPR050678">
    <property type="entry name" value="DNA_Partitioning_ATPase"/>
</dbReference>
<evidence type="ECO:0000259" key="2">
    <source>
        <dbReference type="Pfam" id="PF13614"/>
    </source>
</evidence>
<evidence type="ECO:0000313" key="4">
    <source>
        <dbReference type="Proteomes" id="UP000055060"/>
    </source>
</evidence>
<dbReference type="InterPro" id="IPR027417">
    <property type="entry name" value="P-loop_NTPase"/>
</dbReference>
<evidence type="ECO:0000313" key="3">
    <source>
        <dbReference type="EMBL" id="GAP14909.1"/>
    </source>
</evidence>